<organism evidence="2 3">
    <name type="scientific">Caulifigura coniformis</name>
    <dbReference type="NCBI Taxonomy" id="2527983"/>
    <lineage>
        <taxon>Bacteria</taxon>
        <taxon>Pseudomonadati</taxon>
        <taxon>Planctomycetota</taxon>
        <taxon>Planctomycetia</taxon>
        <taxon>Planctomycetales</taxon>
        <taxon>Planctomycetaceae</taxon>
        <taxon>Caulifigura</taxon>
    </lineage>
</organism>
<dbReference type="KEGG" id="ccos:Pan44_46880"/>
<accession>A0A517SKI4</accession>
<dbReference type="InParanoid" id="A0A517SKI4"/>
<gene>
    <name evidence="2" type="ORF">Pan44_46880</name>
</gene>
<dbReference type="AlphaFoldDB" id="A0A517SKI4"/>
<evidence type="ECO:0000313" key="3">
    <source>
        <dbReference type="Proteomes" id="UP000315700"/>
    </source>
</evidence>
<sequence length="36" mass="4269">MARWPDNWRSNAFMLVVLFAVFPALCWLAMRWVGGR</sequence>
<name>A0A517SKI4_9PLAN</name>
<reference evidence="2 3" key="1">
    <citation type="submission" date="2019-02" db="EMBL/GenBank/DDBJ databases">
        <title>Deep-cultivation of Planctomycetes and their phenomic and genomic characterization uncovers novel biology.</title>
        <authorList>
            <person name="Wiegand S."/>
            <person name="Jogler M."/>
            <person name="Boedeker C."/>
            <person name="Pinto D."/>
            <person name="Vollmers J."/>
            <person name="Rivas-Marin E."/>
            <person name="Kohn T."/>
            <person name="Peeters S.H."/>
            <person name="Heuer A."/>
            <person name="Rast P."/>
            <person name="Oberbeckmann S."/>
            <person name="Bunk B."/>
            <person name="Jeske O."/>
            <person name="Meyerdierks A."/>
            <person name="Storesund J.E."/>
            <person name="Kallscheuer N."/>
            <person name="Luecker S."/>
            <person name="Lage O.M."/>
            <person name="Pohl T."/>
            <person name="Merkel B.J."/>
            <person name="Hornburger P."/>
            <person name="Mueller R.-W."/>
            <person name="Bruemmer F."/>
            <person name="Labrenz M."/>
            <person name="Spormann A.M."/>
            <person name="Op den Camp H."/>
            <person name="Overmann J."/>
            <person name="Amann R."/>
            <person name="Jetten M.S.M."/>
            <person name="Mascher T."/>
            <person name="Medema M.H."/>
            <person name="Devos D.P."/>
            <person name="Kaster A.-K."/>
            <person name="Ovreas L."/>
            <person name="Rohde M."/>
            <person name="Galperin M.Y."/>
            <person name="Jogler C."/>
        </authorList>
    </citation>
    <scope>NUCLEOTIDE SEQUENCE [LARGE SCALE GENOMIC DNA]</scope>
    <source>
        <strain evidence="2 3">Pan44</strain>
    </source>
</reference>
<proteinExistence type="predicted"/>
<feature type="transmembrane region" description="Helical" evidence="1">
    <location>
        <begin position="12"/>
        <end position="30"/>
    </location>
</feature>
<dbReference type="Proteomes" id="UP000315700">
    <property type="component" value="Chromosome"/>
</dbReference>
<keyword evidence="1" id="KW-0472">Membrane</keyword>
<protein>
    <submittedName>
        <fullName evidence="2">Uncharacterized protein</fullName>
    </submittedName>
</protein>
<evidence type="ECO:0000313" key="2">
    <source>
        <dbReference type="EMBL" id="QDT56631.1"/>
    </source>
</evidence>
<keyword evidence="3" id="KW-1185">Reference proteome</keyword>
<evidence type="ECO:0000256" key="1">
    <source>
        <dbReference type="SAM" id="Phobius"/>
    </source>
</evidence>
<keyword evidence="1" id="KW-1133">Transmembrane helix</keyword>
<dbReference type="EMBL" id="CP036271">
    <property type="protein sequence ID" value="QDT56631.1"/>
    <property type="molecule type" value="Genomic_DNA"/>
</dbReference>
<keyword evidence="1" id="KW-0812">Transmembrane</keyword>